<evidence type="ECO:0000313" key="2">
    <source>
        <dbReference type="Proteomes" id="UP001364695"/>
    </source>
</evidence>
<sequence length="458" mass="49848">MPAHTVSSPQRIAVVGAGIAGLASAWLLSRHHRVTLFEAEPRLGGHSNTVDVTVDGHTHPVDTGFLVFNDRTYPNLIALFAHLGVPSVPTEMTFAVSLNQPNLEWAGSTLATVFGQKRNLVSPAFWGMLRDILRFNRESTAWLAAHAQGQSSGGMSLRQFLDAGRYSTAFRDWYLLPMAAAIWSCPTAQMQDMPLAPFVRFCVNHGLLQIFDRPQWRTVQGGSREYVRRIADQLDDIRTGSPVRAVQRLAAESGAAPRVRLLLDSGPEDFDQVVMACHSDQSLEILGDTASPGQREVLAAVRYQPNRAVLHTDPALLPRDRRLWSAWNYLADSPARAGQADASVGVSYLINRLQPLPFSTPVVVTLNPPRPVAQEHIHAQFDYAHPVFDAAAVAAQQRLPQVQGEGGIWLAGAWGRYGFHEDGLMSALAVARGFGIEPPWSASSVSVTPAPAPEAVSA</sequence>
<organism evidence="1 2">
    <name type="scientific">Amphibiibacter pelophylacis</name>
    <dbReference type="NCBI Taxonomy" id="1799477"/>
    <lineage>
        <taxon>Bacteria</taxon>
        <taxon>Pseudomonadati</taxon>
        <taxon>Pseudomonadota</taxon>
        <taxon>Betaproteobacteria</taxon>
        <taxon>Burkholderiales</taxon>
        <taxon>Sphaerotilaceae</taxon>
        <taxon>Amphibiibacter</taxon>
    </lineage>
</organism>
<proteinExistence type="predicted"/>
<name>A0ACC6P1Z2_9BURK</name>
<keyword evidence="2" id="KW-1185">Reference proteome</keyword>
<accession>A0ACC6P1Z2</accession>
<reference evidence="1" key="1">
    <citation type="submission" date="2023-10" db="EMBL/GenBank/DDBJ databases">
        <title>Amphibacter perezi, gen. nov., sp. nov. a novel taxa of the family Comamonadaceae, class Betaproteobacteria isolated from the skin microbiota of Pelophylax perezi from different populations.</title>
        <authorList>
            <person name="Costa S."/>
            <person name="Proenca D.N."/>
            <person name="Lopes I."/>
            <person name="Morais P.V."/>
        </authorList>
    </citation>
    <scope>NUCLEOTIDE SEQUENCE</scope>
    <source>
        <strain evidence="1">SL12-8</strain>
    </source>
</reference>
<evidence type="ECO:0000313" key="1">
    <source>
        <dbReference type="EMBL" id="MEJ7138234.1"/>
    </source>
</evidence>
<protein>
    <submittedName>
        <fullName evidence="1">FAD-dependent oxidoreductase</fullName>
    </submittedName>
</protein>
<dbReference type="Proteomes" id="UP001364695">
    <property type="component" value="Unassembled WGS sequence"/>
</dbReference>
<gene>
    <name evidence="1" type="ORF">RV045_07300</name>
</gene>
<comment type="caution">
    <text evidence="1">The sequence shown here is derived from an EMBL/GenBank/DDBJ whole genome shotgun (WGS) entry which is preliminary data.</text>
</comment>
<dbReference type="EMBL" id="JAWDIE010000009">
    <property type="protein sequence ID" value="MEJ7138234.1"/>
    <property type="molecule type" value="Genomic_DNA"/>
</dbReference>